<dbReference type="Proteomes" id="UP000003781">
    <property type="component" value="Unassembled WGS sequence"/>
</dbReference>
<keyword evidence="3" id="KW-1185">Reference proteome</keyword>
<feature type="region of interest" description="Disordered" evidence="1">
    <location>
        <begin position="1"/>
        <end position="29"/>
    </location>
</feature>
<dbReference type="AlphaFoldDB" id="A3IZV1"/>
<evidence type="ECO:0000313" key="2">
    <source>
        <dbReference type="EMBL" id="EAZ87992.1"/>
    </source>
</evidence>
<accession>A3IZV1</accession>
<sequence length="29" mass="2878">MGDSPPNPLTGGHPQTPVGADGKGKSLFD</sequence>
<evidence type="ECO:0000256" key="1">
    <source>
        <dbReference type="SAM" id="MobiDB-lite"/>
    </source>
</evidence>
<proteinExistence type="predicted"/>
<reference evidence="2 3" key="1">
    <citation type="submission" date="2007-03" db="EMBL/GenBank/DDBJ databases">
        <authorList>
            <person name="Stal L."/>
            <person name="Ferriera S."/>
            <person name="Johnson J."/>
            <person name="Kravitz S."/>
            <person name="Beeson K."/>
            <person name="Sutton G."/>
            <person name="Rogers Y.-H."/>
            <person name="Friedman R."/>
            <person name="Frazier M."/>
            <person name="Venter J.C."/>
        </authorList>
    </citation>
    <scope>NUCLEOTIDE SEQUENCE [LARGE SCALE GENOMIC DNA]</scope>
    <source>
        <strain evidence="2 3">CCY0110</strain>
    </source>
</reference>
<organism evidence="2 3">
    <name type="scientific">Crocosphaera chwakensis CCY0110</name>
    <dbReference type="NCBI Taxonomy" id="391612"/>
    <lineage>
        <taxon>Bacteria</taxon>
        <taxon>Bacillati</taxon>
        <taxon>Cyanobacteriota</taxon>
        <taxon>Cyanophyceae</taxon>
        <taxon>Oscillatoriophycideae</taxon>
        <taxon>Chroococcales</taxon>
        <taxon>Aphanothecaceae</taxon>
        <taxon>Crocosphaera</taxon>
        <taxon>Crocosphaera chwakensis</taxon>
    </lineage>
</organism>
<name>A3IZV1_9CHRO</name>
<gene>
    <name evidence="2" type="ORF">CY0110_00960</name>
</gene>
<comment type="caution">
    <text evidence="2">The sequence shown here is derived from an EMBL/GenBank/DDBJ whole genome shotgun (WGS) entry which is preliminary data.</text>
</comment>
<dbReference type="EMBL" id="AAXW01000121">
    <property type="protein sequence ID" value="EAZ87992.1"/>
    <property type="molecule type" value="Genomic_DNA"/>
</dbReference>
<evidence type="ECO:0000313" key="3">
    <source>
        <dbReference type="Proteomes" id="UP000003781"/>
    </source>
</evidence>
<protein>
    <submittedName>
        <fullName evidence="2">Uncharacterized protein</fullName>
    </submittedName>
</protein>